<evidence type="ECO:0000256" key="3">
    <source>
        <dbReference type="ARBA" id="ARBA00023242"/>
    </source>
</evidence>
<dbReference type="GO" id="GO:0005634">
    <property type="term" value="C:nucleus"/>
    <property type="evidence" value="ECO:0007669"/>
    <property type="project" value="UniProtKB-SubCell"/>
</dbReference>
<evidence type="ECO:0000256" key="1">
    <source>
        <dbReference type="ARBA" id="ARBA00004123"/>
    </source>
</evidence>
<dbReference type="Pfam" id="PF16135">
    <property type="entry name" value="TDBD"/>
    <property type="match status" value="1"/>
</dbReference>
<evidence type="ECO:0000313" key="7">
    <source>
        <dbReference type="EMBL" id="KAK9272585.1"/>
    </source>
</evidence>
<comment type="caution">
    <text evidence="7">The sequence shown here is derived from an EMBL/GenBank/DDBJ whole genome shotgun (WGS) entry which is preliminary data.</text>
</comment>
<dbReference type="GO" id="GO:0007165">
    <property type="term" value="P:signal transduction"/>
    <property type="evidence" value="ECO:0007669"/>
    <property type="project" value="InterPro"/>
</dbReference>
<accession>A0AAP0NJ52</accession>
<evidence type="ECO:0000256" key="4">
    <source>
        <dbReference type="RuleBase" id="RU369029"/>
    </source>
</evidence>
<evidence type="ECO:0000256" key="5">
    <source>
        <dbReference type="SAM" id="MobiDB-lite"/>
    </source>
</evidence>
<keyword evidence="8" id="KW-1185">Reference proteome</keyword>
<name>A0AAP0NJ52_LIQFO</name>
<protein>
    <recommendedName>
        <fullName evidence="4">Ninja-family protein</fullName>
    </recommendedName>
    <alternativeName>
        <fullName evidence="4">ABI-binding protein</fullName>
    </alternativeName>
</protein>
<dbReference type="AlphaFoldDB" id="A0AAP0NJ52"/>
<dbReference type="InterPro" id="IPR032308">
    <property type="entry name" value="TDBD"/>
</dbReference>
<dbReference type="PANTHER" id="PTHR31413">
    <property type="entry name" value="AFP HOMOLOG 2"/>
    <property type="match status" value="1"/>
</dbReference>
<gene>
    <name evidence="7" type="ORF">L1049_002959</name>
</gene>
<dbReference type="GO" id="GO:0045892">
    <property type="term" value="P:negative regulation of DNA-templated transcription"/>
    <property type="evidence" value="ECO:0007669"/>
    <property type="project" value="TreeGrafter"/>
</dbReference>
<feature type="compositionally biased region" description="Polar residues" evidence="5">
    <location>
        <begin position="65"/>
        <end position="87"/>
    </location>
</feature>
<evidence type="ECO:0000256" key="2">
    <source>
        <dbReference type="ARBA" id="ARBA00006081"/>
    </source>
</evidence>
<evidence type="ECO:0000313" key="8">
    <source>
        <dbReference type="Proteomes" id="UP001415857"/>
    </source>
</evidence>
<feature type="compositionally biased region" description="Low complexity" evidence="5">
    <location>
        <begin position="88"/>
        <end position="99"/>
    </location>
</feature>
<comment type="similarity">
    <text evidence="2 4">Belongs to the Ninja family.</text>
</comment>
<dbReference type="EMBL" id="JBBPBK010000013">
    <property type="protein sequence ID" value="KAK9272585.1"/>
    <property type="molecule type" value="Genomic_DNA"/>
</dbReference>
<keyword evidence="3 4" id="KW-0539">Nucleus</keyword>
<dbReference type="Proteomes" id="UP001415857">
    <property type="component" value="Unassembled WGS sequence"/>
</dbReference>
<dbReference type="PANTHER" id="PTHR31413:SF31">
    <property type="entry name" value="NINJA-FAMILY PROTEIN AFP3"/>
    <property type="match status" value="1"/>
</dbReference>
<sequence>MVVELNREAKRVMGWWVVVWKGCCRRRHLHRSCRRGQLGHKGAAGSSGISEFENQPVQGVKKCTEASSPAGMQSLSDQIEQKSTVNPGTTGEKSGKSSGVANENPSDKLTVADKESKEVMRNVMVDMPCVSTKGDGPNGKRIEGFLYRYRKGEEVRIVCVCHGSFLSPAEFVKHAGGGDVEQPLKRIVVSPSSLL</sequence>
<reference evidence="7 8" key="1">
    <citation type="journal article" date="2024" name="Plant J.">
        <title>Genome sequences and population genomics reveal climatic adaptation and genomic divergence between two closely related sweetgum species.</title>
        <authorList>
            <person name="Xu W.Q."/>
            <person name="Ren C.Q."/>
            <person name="Zhang X.Y."/>
            <person name="Comes H.P."/>
            <person name="Liu X.H."/>
            <person name="Li Y.G."/>
            <person name="Kettle C.J."/>
            <person name="Jalonen R."/>
            <person name="Gaisberger H."/>
            <person name="Ma Y.Z."/>
            <person name="Qiu Y.X."/>
        </authorList>
    </citation>
    <scope>NUCLEOTIDE SEQUENCE [LARGE SCALE GENOMIC DNA]</scope>
    <source>
        <strain evidence="7">Hangzhou</strain>
    </source>
</reference>
<comment type="subcellular location">
    <subcellularLocation>
        <location evidence="1 4">Nucleus</location>
    </subcellularLocation>
</comment>
<proteinExistence type="inferred from homology"/>
<feature type="domain" description="Tify" evidence="6">
    <location>
        <begin position="156"/>
        <end position="189"/>
    </location>
</feature>
<dbReference type="InterPro" id="IPR031307">
    <property type="entry name" value="Ninja_fam"/>
</dbReference>
<feature type="region of interest" description="Disordered" evidence="5">
    <location>
        <begin position="65"/>
        <end position="107"/>
    </location>
</feature>
<evidence type="ECO:0000259" key="6">
    <source>
        <dbReference type="Pfam" id="PF16135"/>
    </source>
</evidence>
<organism evidence="7 8">
    <name type="scientific">Liquidambar formosana</name>
    <name type="common">Formosan gum</name>
    <dbReference type="NCBI Taxonomy" id="63359"/>
    <lineage>
        <taxon>Eukaryota</taxon>
        <taxon>Viridiplantae</taxon>
        <taxon>Streptophyta</taxon>
        <taxon>Embryophyta</taxon>
        <taxon>Tracheophyta</taxon>
        <taxon>Spermatophyta</taxon>
        <taxon>Magnoliopsida</taxon>
        <taxon>eudicotyledons</taxon>
        <taxon>Gunneridae</taxon>
        <taxon>Pentapetalae</taxon>
        <taxon>Saxifragales</taxon>
        <taxon>Altingiaceae</taxon>
        <taxon>Liquidambar</taxon>
    </lineage>
</organism>
<comment type="function">
    <text evidence="4">Acts as a negative regulator of abscisic acid (ABA) response.</text>
</comment>